<dbReference type="PANTHER" id="PTHR22916">
    <property type="entry name" value="GLYCOSYLTRANSFERASE"/>
    <property type="match status" value="1"/>
</dbReference>
<sequence>METNEIDVSVYMLTYYHEKYIRQAIESVLSQETHYKFELVISDDYSQDGTRAILEEYEKKYPDIIRVNYNDHNIGIPSNIFKARSMCRGRYITVLSGDDYWIRKDKLEIETKFLDEHDKYVALFNGIELRMDDSEIPYDKVPRDRTMLNREYTLEDYEKCVPLGTHGFFMRNYFLTEEGRDYFAQARQISEFVDDAVDEVLILRKGPVYLLDIYTDAHRVVNSNDGKKNYNSRYTKLEKFKHHIDLLNGMSARWSKEINFSNWYANYTAVGILSMLLTRQFKKYKEVFKTIPAEYKRFPANVYIKSIKYIFLFVVSRFKRGEARG</sequence>
<evidence type="ECO:0000259" key="1">
    <source>
        <dbReference type="Pfam" id="PF00535"/>
    </source>
</evidence>
<gene>
    <name evidence="2" type="ORF">SAMN02745247_03009</name>
</gene>
<accession>A0A1M7T4X5</accession>
<proteinExistence type="predicted"/>
<feature type="domain" description="Glycosyltransferase 2-like" evidence="1">
    <location>
        <begin position="9"/>
        <end position="163"/>
    </location>
</feature>
<evidence type="ECO:0000313" key="2">
    <source>
        <dbReference type="EMBL" id="SHN65783.1"/>
    </source>
</evidence>
<evidence type="ECO:0000313" key="3">
    <source>
        <dbReference type="Proteomes" id="UP000184097"/>
    </source>
</evidence>
<reference evidence="2 3" key="1">
    <citation type="submission" date="2016-12" db="EMBL/GenBank/DDBJ databases">
        <authorList>
            <person name="Song W.-J."/>
            <person name="Kurnit D.M."/>
        </authorList>
    </citation>
    <scope>NUCLEOTIDE SEQUENCE [LARGE SCALE GENOMIC DNA]</scope>
    <source>
        <strain evidence="2 3">DSM 14810</strain>
    </source>
</reference>
<dbReference type="EMBL" id="FRDH01000017">
    <property type="protein sequence ID" value="SHN65783.1"/>
    <property type="molecule type" value="Genomic_DNA"/>
</dbReference>
<name>A0A1M7T4X5_9FIRM</name>
<organism evidence="2 3">
    <name type="scientific">Butyrivibrio hungatei DSM 14810</name>
    <dbReference type="NCBI Taxonomy" id="1121132"/>
    <lineage>
        <taxon>Bacteria</taxon>
        <taxon>Bacillati</taxon>
        <taxon>Bacillota</taxon>
        <taxon>Clostridia</taxon>
        <taxon>Lachnospirales</taxon>
        <taxon>Lachnospiraceae</taxon>
        <taxon>Butyrivibrio</taxon>
    </lineage>
</organism>
<protein>
    <submittedName>
        <fullName evidence="2">Glycosyl transferase family 2</fullName>
    </submittedName>
</protein>
<dbReference type="Proteomes" id="UP000184097">
    <property type="component" value="Unassembled WGS sequence"/>
</dbReference>
<dbReference type="SUPFAM" id="SSF53448">
    <property type="entry name" value="Nucleotide-diphospho-sugar transferases"/>
    <property type="match status" value="1"/>
</dbReference>
<dbReference type="RefSeq" id="WP_072705629.1">
    <property type="nucleotide sequence ID" value="NZ_FRDH01000017.1"/>
</dbReference>
<dbReference type="PANTHER" id="PTHR22916:SF3">
    <property type="entry name" value="UDP-GLCNAC:BETAGAL BETA-1,3-N-ACETYLGLUCOSAMINYLTRANSFERASE-LIKE PROTEIN 1"/>
    <property type="match status" value="1"/>
</dbReference>
<dbReference type="Gene3D" id="3.90.550.10">
    <property type="entry name" value="Spore Coat Polysaccharide Biosynthesis Protein SpsA, Chain A"/>
    <property type="match status" value="1"/>
</dbReference>
<dbReference type="InterPro" id="IPR029044">
    <property type="entry name" value="Nucleotide-diphossugar_trans"/>
</dbReference>
<dbReference type="InterPro" id="IPR001173">
    <property type="entry name" value="Glyco_trans_2-like"/>
</dbReference>
<dbReference type="Pfam" id="PF00535">
    <property type="entry name" value="Glycos_transf_2"/>
    <property type="match status" value="1"/>
</dbReference>
<dbReference type="AlphaFoldDB" id="A0A1M7T4X5"/>
<dbReference type="GO" id="GO:0016758">
    <property type="term" value="F:hexosyltransferase activity"/>
    <property type="evidence" value="ECO:0007669"/>
    <property type="project" value="UniProtKB-ARBA"/>
</dbReference>
<keyword evidence="2" id="KW-0808">Transferase</keyword>